<dbReference type="InParanoid" id="A0A1Y2E3N8"/>
<dbReference type="OrthoDB" id="427518at2759"/>
<dbReference type="STRING" id="1141098.A0A1Y2E3N8"/>
<dbReference type="Gene3D" id="1.25.40.10">
    <property type="entry name" value="Tetratricopeptide repeat domain"/>
    <property type="match status" value="1"/>
</dbReference>
<dbReference type="InterPro" id="IPR027417">
    <property type="entry name" value="P-loop_NTPase"/>
</dbReference>
<dbReference type="EMBL" id="MCFJ01000005">
    <property type="protein sequence ID" value="ORY66173.1"/>
    <property type="molecule type" value="Genomic_DNA"/>
</dbReference>
<dbReference type="Proteomes" id="UP000193689">
    <property type="component" value="Unassembled WGS sequence"/>
</dbReference>
<name>A0A1Y2E3N8_9PEZI</name>
<dbReference type="Pfam" id="PF00931">
    <property type="entry name" value="NB-ARC"/>
    <property type="match status" value="1"/>
</dbReference>
<dbReference type="GO" id="GO:0043531">
    <property type="term" value="F:ADP binding"/>
    <property type="evidence" value="ECO:0007669"/>
    <property type="project" value="InterPro"/>
</dbReference>
<comment type="caution">
    <text evidence="2">The sequence shown here is derived from an EMBL/GenBank/DDBJ whole genome shotgun (WGS) entry which is preliminary data.</text>
</comment>
<dbReference type="Gene3D" id="3.40.50.300">
    <property type="entry name" value="P-loop containing nucleotide triphosphate hydrolases"/>
    <property type="match status" value="1"/>
</dbReference>
<dbReference type="PANTHER" id="PTHR35205:SF1">
    <property type="entry name" value="ZU5 DOMAIN-CONTAINING PROTEIN"/>
    <property type="match status" value="1"/>
</dbReference>
<dbReference type="InterPro" id="IPR002182">
    <property type="entry name" value="NB-ARC"/>
</dbReference>
<dbReference type="InterPro" id="IPR011990">
    <property type="entry name" value="TPR-like_helical_dom_sf"/>
</dbReference>
<gene>
    <name evidence="2" type="ORF">BCR38DRAFT_429487</name>
</gene>
<protein>
    <submittedName>
        <fullName evidence="2">p-loop containing nucleoside triphosphate hydrolase protein</fullName>
    </submittedName>
</protein>
<evidence type="ECO:0000259" key="1">
    <source>
        <dbReference type="Pfam" id="PF00931"/>
    </source>
</evidence>
<dbReference type="RefSeq" id="XP_040717137.1">
    <property type="nucleotide sequence ID" value="XM_040859966.1"/>
</dbReference>
<keyword evidence="2" id="KW-0378">Hydrolase</keyword>
<accession>A0A1Y2E3N8</accession>
<dbReference type="PANTHER" id="PTHR35205">
    <property type="entry name" value="NB-ARC AND TPR DOMAIN PROTEIN"/>
    <property type="match status" value="1"/>
</dbReference>
<dbReference type="SUPFAM" id="SSF52540">
    <property type="entry name" value="P-loop containing nucleoside triphosphate hydrolases"/>
    <property type="match status" value="1"/>
</dbReference>
<evidence type="ECO:0000313" key="3">
    <source>
        <dbReference type="Proteomes" id="UP000193689"/>
    </source>
</evidence>
<feature type="domain" description="NB-ARC" evidence="1">
    <location>
        <begin position="199"/>
        <end position="359"/>
    </location>
</feature>
<proteinExistence type="predicted"/>
<reference evidence="2 3" key="1">
    <citation type="submission" date="2016-07" db="EMBL/GenBank/DDBJ databases">
        <title>Pervasive Adenine N6-methylation of Active Genes in Fungi.</title>
        <authorList>
            <consortium name="DOE Joint Genome Institute"/>
            <person name="Mondo S.J."/>
            <person name="Dannebaum R.O."/>
            <person name="Kuo R.C."/>
            <person name="Labutti K."/>
            <person name="Haridas S."/>
            <person name="Kuo A."/>
            <person name="Salamov A."/>
            <person name="Ahrendt S.R."/>
            <person name="Lipzen A."/>
            <person name="Sullivan W."/>
            <person name="Andreopoulos W.B."/>
            <person name="Clum A."/>
            <person name="Lindquist E."/>
            <person name="Daum C."/>
            <person name="Ramamoorthy G.K."/>
            <person name="Gryganskyi A."/>
            <person name="Culley D."/>
            <person name="Magnuson J.K."/>
            <person name="James T.Y."/>
            <person name="O'Malley M.A."/>
            <person name="Stajich J.E."/>
            <person name="Spatafora J.W."/>
            <person name="Visel A."/>
            <person name="Grigoriev I.V."/>
        </authorList>
    </citation>
    <scope>NUCLEOTIDE SEQUENCE [LARGE SCALE GENOMIC DNA]</scope>
    <source>
        <strain evidence="2 3">CBS 129021</strain>
    </source>
</reference>
<keyword evidence="3" id="KW-1185">Reference proteome</keyword>
<sequence length="672" mass="75699">MGGLLIKQALVNAHNNPKYKPIIDATRGLAFFATPHSGRDSTLVSLGGITTKIARTAGFQKGDEMLETLKSGSIFSDILQEHFRHQLDKYDIISFWGARDIVVPADSARLGLPGDREHIVKLNADHRGLCKFGDSQIDQDNLDLVRSNVKEIYKAALMHQPPTPHIRTRTPQRLIPFPRNEDIVDCAIFAELEVLLPPSRDYQSAALWGLGGPGKTQIALQFAYRSCRDPTFSVFWVHADNETTFTQDYKSIAEKLGLTSTPEGEKLLKAVREGIETDTRWVLILDNADNLGLFGVGQQTKDKVSSLRDFIPRGPTGTVLWTSRDEHIAGSLVGARRAINVSSMAFDEAMALLERVGNKKVGNDEAEDAAALLTELDRLPLAISQAAAYIQRTRTTIRAYLSKLHRSKERWKMLEEAEFDRHRRIQVSNSILKTWSISIEQIRQDNEMAYRILHIHAFVDNQNIPFEMIKSAARYDDEIGAATDDATSDTVSLGATISSTDSEADDDDVFAAITRLRDLSFLSKQASKDKSPAYEMHKLVQEATRYGLNKQGEPGEEGDFSNMALQIVSNLFQVRQRDLRGECEKYVAHALRVSEWAELCKGENKASELLTRVSNYLHDRGRWREKEAVDSRAYRFRKKRLDKRHPNTIQSMGLLAVTYHTIGRYEDPVRCK</sequence>
<dbReference type="GeneID" id="63776178"/>
<dbReference type="GO" id="GO:0016787">
    <property type="term" value="F:hydrolase activity"/>
    <property type="evidence" value="ECO:0007669"/>
    <property type="project" value="UniProtKB-KW"/>
</dbReference>
<dbReference type="AlphaFoldDB" id="A0A1Y2E3N8"/>
<evidence type="ECO:0000313" key="2">
    <source>
        <dbReference type="EMBL" id="ORY66173.1"/>
    </source>
</evidence>
<organism evidence="2 3">
    <name type="scientific">Pseudomassariella vexata</name>
    <dbReference type="NCBI Taxonomy" id="1141098"/>
    <lineage>
        <taxon>Eukaryota</taxon>
        <taxon>Fungi</taxon>
        <taxon>Dikarya</taxon>
        <taxon>Ascomycota</taxon>
        <taxon>Pezizomycotina</taxon>
        <taxon>Sordariomycetes</taxon>
        <taxon>Xylariomycetidae</taxon>
        <taxon>Amphisphaeriales</taxon>
        <taxon>Pseudomassariaceae</taxon>
        <taxon>Pseudomassariella</taxon>
    </lineage>
</organism>